<reference evidence="1 2" key="1">
    <citation type="submission" date="2022-06" db="EMBL/GenBank/DDBJ databases">
        <title>Runella sp. S5 genome sequencing.</title>
        <authorList>
            <person name="Park S."/>
        </authorList>
    </citation>
    <scope>NUCLEOTIDE SEQUENCE [LARGE SCALE GENOMIC DNA]</scope>
    <source>
        <strain evidence="1 2">S5</strain>
    </source>
</reference>
<protein>
    <recommendedName>
        <fullName evidence="3">Aldehyde oxidase/xanthine dehydrogenase second molybdopterin binding domain-containing protein</fullName>
    </recommendedName>
</protein>
<dbReference type="InterPro" id="IPR052516">
    <property type="entry name" value="N-heterocyclic_Hydroxylase"/>
</dbReference>
<proteinExistence type="predicted"/>
<dbReference type="SUPFAM" id="SSF56003">
    <property type="entry name" value="Molybdenum cofactor-binding domain"/>
    <property type="match status" value="1"/>
</dbReference>
<keyword evidence="2" id="KW-1185">Reference proteome</keyword>
<comment type="caution">
    <text evidence="1">The sequence shown here is derived from an EMBL/GenBank/DDBJ whole genome shotgun (WGS) entry which is preliminary data.</text>
</comment>
<evidence type="ECO:0008006" key="3">
    <source>
        <dbReference type="Google" id="ProtNLM"/>
    </source>
</evidence>
<dbReference type="InterPro" id="IPR037165">
    <property type="entry name" value="AldOxase/xan_DH_Mopterin-bd_sf"/>
</dbReference>
<gene>
    <name evidence="1" type="ORF">NCI00_10780</name>
</gene>
<sequence length="87" mass="9354">MDGINHAMFPKVTFVNGAVAETNFHLYKFLKIKDAPSEIEVKFVDSEEAPTGLGEPALPPIAAALANAIFAATGKRLRKLPFAEQLG</sequence>
<name>A0ABT1FMC3_9BACT</name>
<evidence type="ECO:0000313" key="1">
    <source>
        <dbReference type="EMBL" id="MCP1382913.1"/>
    </source>
</evidence>
<dbReference type="Proteomes" id="UP001204772">
    <property type="component" value="Unassembled WGS sequence"/>
</dbReference>
<dbReference type="Gene3D" id="3.30.365.10">
    <property type="entry name" value="Aldehyde oxidase/xanthine dehydrogenase, molybdopterin binding domain"/>
    <property type="match status" value="1"/>
</dbReference>
<evidence type="ECO:0000313" key="2">
    <source>
        <dbReference type="Proteomes" id="UP001204772"/>
    </source>
</evidence>
<dbReference type="EMBL" id="JAMZEL010000003">
    <property type="protein sequence ID" value="MCP1382913.1"/>
    <property type="molecule type" value="Genomic_DNA"/>
</dbReference>
<dbReference type="PANTHER" id="PTHR47495">
    <property type="entry name" value="ALDEHYDE DEHYDROGENASE"/>
    <property type="match status" value="1"/>
</dbReference>
<dbReference type="PANTHER" id="PTHR47495:SF2">
    <property type="entry name" value="ALDEHYDE DEHYDROGENASE"/>
    <property type="match status" value="1"/>
</dbReference>
<organism evidence="1 2">
    <name type="scientific">Runella salmonicolor</name>
    <dbReference type="NCBI Taxonomy" id="2950278"/>
    <lineage>
        <taxon>Bacteria</taxon>
        <taxon>Pseudomonadati</taxon>
        <taxon>Bacteroidota</taxon>
        <taxon>Cytophagia</taxon>
        <taxon>Cytophagales</taxon>
        <taxon>Spirosomataceae</taxon>
        <taxon>Runella</taxon>
    </lineage>
</organism>
<accession>A0ABT1FMC3</accession>